<evidence type="ECO:0000313" key="2">
    <source>
        <dbReference type="EMBL" id="ABV50054.1"/>
    </source>
</evidence>
<accession>A8G373</accession>
<name>A8G373_PROM2</name>
<feature type="signal peptide" evidence="1">
    <location>
        <begin position="1"/>
        <end position="20"/>
    </location>
</feature>
<dbReference type="STRING" id="93060.P9215_04381"/>
<dbReference type="HOGENOM" id="CLU_2234116_0_0_3"/>
<gene>
    <name evidence="2" type="ordered locus">P9215_04381</name>
</gene>
<dbReference type="EMBL" id="CP000825">
    <property type="protein sequence ID" value="ABV50054.1"/>
    <property type="molecule type" value="Genomic_DNA"/>
</dbReference>
<reference evidence="2 3" key="1">
    <citation type="journal article" date="2007" name="PLoS Genet.">
        <title>Patterns and implications of gene gain and loss in the evolution of Prochlorococcus.</title>
        <authorList>
            <person name="Kettler G.C."/>
            <person name="Martiny A.C."/>
            <person name="Huang K."/>
            <person name="Zucker J."/>
            <person name="Coleman M.L."/>
            <person name="Rodrigue S."/>
            <person name="Chen F."/>
            <person name="Lapidus A."/>
            <person name="Ferriera S."/>
            <person name="Johnson J."/>
            <person name="Steglich C."/>
            <person name="Church G.M."/>
            <person name="Richardson P."/>
            <person name="Chisholm S.W."/>
        </authorList>
    </citation>
    <scope>NUCLEOTIDE SEQUENCE [LARGE SCALE GENOMIC DNA]</scope>
    <source>
        <strain evidence="2 3">MIT 9215</strain>
    </source>
</reference>
<dbReference type="RefSeq" id="WP_012007196.1">
    <property type="nucleotide sequence ID" value="NC_009840.1"/>
</dbReference>
<dbReference type="KEGG" id="pmh:P9215_04381"/>
<keyword evidence="1" id="KW-0732">Signal</keyword>
<feature type="chain" id="PRO_5002719767" evidence="1">
    <location>
        <begin position="21"/>
        <end position="105"/>
    </location>
</feature>
<sequence>MKRLLLPLLVALALPNAVNSNEKVSSEMSDIETNKILLGQVLSVCYAVDRNHITMKQKIDMLGFALNLHERAHGNKQTIQEDQMNAVGKVLDIFPDCFPEVKKDK</sequence>
<proteinExistence type="predicted"/>
<dbReference type="Proteomes" id="UP000002014">
    <property type="component" value="Chromosome"/>
</dbReference>
<organism evidence="2 3">
    <name type="scientific">Prochlorococcus marinus (strain MIT 9215)</name>
    <dbReference type="NCBI Taxonomy" id="93060"/>
    <lineage>
        <taxon>Bacteria</taxon>
        <taxon>Bacillati</taxon>
        <taxon>Cyanobacteriota</taxon>
        <taxon>Cyanophyceae</taxon>
        <taxon>Synechococcales</taxon>
        <taxon>Prochlorococcaceae</taxon>
        <taxon>Prochlorococcus</taxon>
    </lineage>
</organism>
<evidence type="ECO:0000313" key="3">
    <source>
        <dbReference type="Proteomes" id="UP000002014"/>
    </source>
</evidence>
<evidence type="ECO:0000256" key="1">
    <source>
        <dbReference type="SAM" id="SignalP"/>
    </source>
</evidence>
<dbReference type="AlphaFoldDB" id="A8G373"/>
<protein>
    <submittedName>
        <fullName evidence="2">Uncharacterized protein</fullName>
    </submittedName>
</protein>